<dbReference type="KEGG" id="sclo:SCLO_1003010"/>
<dbReference type="GO" id="GO:0022900">
    <property type="term" value="P:electron transport chain"/>
    <property type="evidence" value="ECO:0007669"/>
    <property type="project" value="InterPro"/>
</dbReference>
<dbReference type="Proteomes" id="UP000218272">
    <property type="component" value="Chromosome SCLO_1"/>
</dbReference>
<dbReference type="Gene3D" id="1.20.120.10">
    <property type="entry name" value="Cytochrome c/b562"/>
    <property type="match status" value="1"/>
</dbReference>
<accession>A0A1E1EYN2</accession>
<dbReference type="InterPro" id="IPR010980">
    <property type="entry name" value="Cyt_c/b562"/>
</dbReference>
<dbReference type="EMBL" id="AP017655">
    <property type="protein sequence ID" value="BAV63341.1"/>
    <property type="molecule type" value="Genomic_DNA"/>
</dbReference>
<dbReference type="GO" id="GO:0020037">
    <property type="term" value="F:heme binding"/>
    <property type="evidence" value="ECO:0007669"/>
    <property type="project" value="InterPro"/>
</dbReference>
<keyword evidence="2" id="KW-1185">Reference proteome</keyword>
<reference evidence="1 2" key="1">
    <citation type="submission" date="2016-10" db="EMBL/GenBank/DDBJ databases">
        <title>Complete Genome Sequence of the Nonylphenol-Degrading Bacterium Sphingobium cloacae JCM 10874T.</title>
        <authorList>
            <person name="Ootsuka M."/>
            <person name="Nishizawa T."/>
            <person name="Ohta H."/>
        </authorList>
    </citation>
    <scope>NUCLEOTIDE SEQUENCE [LARGE SCALE GENOMIC DNA]</scope>
    <source>
        <strain evidence="1 2">JCM 10874</strain>
    </source>
</reference>
<dbReference type="AlphaFoldDB" id="A0A1E1EYN2"/>
<sequence>MEVREVAAGILLGAAMLSMTGCHRPPTASSRRSTADQTLPPFKAVASIKELMDSTVDPSADGVWDSVGVIVNEAGTENRQPHSDAEWHEVRRHAVSLVESMNLVMIEGRHAAPPNSKAGLGELTPQQIEAAIAANRPEFNQFAAAVRDSGIEAIDAIDRKDVKALTRVGGDIDQRCEACHVTFWYPDSQRPGA</sequence>
<name>A0A1E1EYN2_9SPHN</name>
<evidence type="ECO:0008006" key="3">
    <source>
        <dbReference type="Google" id="ProtNLM"/>
    </source>
</evidence>
<evidence type="ECO:0000313" key="1">
    <source>
        <dbReference type="EMBL" id="BAV63341.1"/>
    </source>
</evidence>
<dbReference type="PROSITE" id="PS51257">
    <property type="entry name" value="PROKAR_LIPOPROTEIN"/>
    <property type="match status" value="1"/>
</dbReference>
<proteinExistence type="predicted"/>
<dbReference type="GO" id="GO:0005506">
    <property type="term" value="F:iron ion binding"/>
    <property type="evidence" value="ECO:0007669"/>
    <property type="project" value="InterPro"/>
</dbReference>
<gene>
    <name evidence="1" type="ORF">SCLO_1003010</name>
</gene>
<dbReference type="SUPFAM" id="SSF47175">
    <property type="entry name" value="Cytochromes"/>
    <property type="match status" value="1"/>
</dbReference>
<organism evidence="1 2">
    <name type="scientific">Sphingobium cloacae</name>
    <dbReference type="NCBI Taxonomy" id="120107"/>
    <lineage>
        <taxon>Bacteria</taxon>
        <taxon>Pseudomonadati</taxon>
        <taxon>Pseudomonadota</taxon>
        <taxon>Alphaproteobacteria</taxon>
        <taxon>Sphingomonadales</taxon>
        <taxon>Sphingomonadaceae</taxon>
        <taxon>Sphingobium</taxon>
    </lineage>
</organism>
<dbReference type="GO" id="GO:0009055">
    <property type="term" value="F:electron transfer activity"/>
    <property type="evidence" value="ECO:0007669"/>
    <property type="project" value="InterPro"/>
</dbReference>
<evidence type="ECO:0000313" key="2">
    <source>
        <dbReference type="Proteomes" id="UP000218272"/>
    </source>
</evidence>
<protein>
    <recommendedName>
        <fullName evidence="3">Cytochrome c</fullName>
    </recommendedName>
</protein>